<gene>
    <name evidence="3" type="ORF">C3L33_23237</name>
</gene>
<reference evidence="3" key="1">
    <citation type="journal article" date="2019" name="Genome Biol. Evol.">
        <title>The Rhododendron genome and chromosomal organization provide insight into shared whole-genome duplications across the heath family (Ericaceae).</title>
        <authorList>
            <person name="Soza V.L."/>
            <person name="Lindsley D."/>
            <person name="Waalkes A."/>
            <person name="Ramage E."/>
            <person name="Patwardhan R.P."/>
            <person name="Burton J.N."/>
            <person name="Adey A."/>
            <person name="Kumar A."/>
            <person name="Qiu R."/>
            <person name="Shendure J."/>
            <person name="Hall B."/>
        </authorList>
    </citation>
    <scope>NUCLEOTIDE SEQUENCE</scope>
    <source>
        <strain evidence="3">RSF 1966-606</strain>
    </source>
</reference>
<feature type="region of interest" description="Disordered" evidence="1">
    <location>
        <begin position="140"/>
        <end position="174"/>
    </location>
</feature>
<dbReference type="PANTHER" id="PTHR31286:SF178">
    <property type="entry name" value="DUF4283 DOMAIN-CONTAINING PROTEIN"/>
    <property type="match status" value="1"/>
</dbReference>
<feature type="compositionally biased region" description="Polar residues" evidence="1">
    <location>
        <begin position="320"/>
        <end position="344"/>
    </location>
</feature>
<feature type="compositionally biased region" description="Polar residues" evidence="1">
    <location>
        <begin position="251"/>
        <end position="264"/>
    </location>
</feature>
<proteinExistence type="predicted"/>
<dbReference type="AlphaFoldDB" id="A0A6A4KDZ7"/>
<feature type="non-terminal residue" evidence="3">
    <location>
        <position position="1"/>
    </location>
</feature>
<dbReference type="InterPro" id="IPR040256">
    <property type="entry name" value="At4g02000-like"/>
</dbReference>
<protein>
    <recommendedName>
        <fullName evidence="2">Zinc knuckle CX2CX4HX4C domain-containing protein</fullName>
    </recommendedName>
</protein>
<evidence type="ECO:0000256" key="1">
    <source>
        <dbReference type="SAM" id="MobiDB-lite"/>
    </source>
</evidence>
<dbReference type="EMBL" id="QEFC01005234">
    <property type="protein sequence ID" value="KAE9444865.1"/>
    <property type="molecule type" value="Genomic_DNA"/>
</dbReference>
<dbReference type="PANTHER" id="PTHR31286">
    <property type="entry name" value="GLYCINE-RICH CELL WALL STRUCTURAL PROTEIN 1.8-LIKE"/>
    <property type="match status" value="1"/>
</dbReference>
<evidence type="ECO:0000259" key="2">
    <source>
        <dbReference type="Pfam" id="PF14392"/>
    </source>
</evidence>
<accession>A0A6A4KDZ7</accession>
<dbReference type="OrthoDB" id="1707487at2759"/>
<feature type="region of interest" description="Disordered" evidence="1">
    <location>
        <begin position="317"/>
        <end position="344"/>
    </location>
</feature>
<feature type="region of interest" description="Disordered" evidence="1">
    <location>
        <begin position="250"/>
        <end position="275"/>
    </location>
</feature>
<dbReference type="InterPro" id="IPR025836">
    <property type="entry name" value="Zn_knuckle_CX2CX4HX4C"/>
</dbReference>
<dbReference type="Pfam" id="PF14392">
    <property type="entry name" value="zf-CCHC_4"/>
    <property type="match status" value="1"/>
</dbReference>
<feature type="domain" description="Zinc knuckle CX2CX4HX4C" evidence="2">
    <location>
        <begin position="75"/>
        <end position="118"/>
    </location>
</feature>
<organism evidence="3">
    <name type="scientific">Rhododendron williamsianum</name>
    <dbReference type="NCBI Taxonomy" id="262921"/>
    <lineage>
        <taxon>Eukaryota</taxon>
        <taxon>Viridiplantae</taxon>
        <taxon>Streptophyta</taxon>
        <taxon>Embryophyta</taxon>
        <taxon>Tracheophyta</taxon>
        <taxon>Spermatophyta</taxon>
        <taxon>Magnoliopsida</taxon>
        <taxon>eudicotyledons</taxon>
        <taxon>Gunneridae</taxon>
        <taxon>Pentapetalae</taxon>
        <taxon>asterids</taxon>
        <taxon>Ericales</taxon>
        <taxon>Ericaceae</taxon>
        <taxon>Ericoideae</taxon>
        <taxon>Rhodoreae</taxon>
        <taxon>Rhododendron</taxon>
    </lineage>
</organism>
<sequence length="460" mass="50392">MLEIGKSTYQFIFPCEMDVIRILNVMGSPNPVHLQREVGLKLGAKIGFVDYVAIPATGSKEGRYVRVRVHLNVLSPLKRGCMVKLGSCPAFWVEFRYERLPTLCHYCGLVGHELLDCESRFFDIEENTLQTAQYGAWIRASPATQPGRKKPASPAAGPSSDGEPDKGMGDDFGLDGDSQSNLAILKSPIFSGNAGKRTSKVDDVAHAEMLAELRYREKNPECLHLSGPSHNEISPIGEKALHMWRAKNPLRPTSTQSTSPNISPDPNLAHPSNKPIAIPSPLLTSPKPPSAFYPTALTTISKLYPTKTDPIINLKPPTVPSNLSTPQPKVTLTTQSPSPISVPSTQIIPNPLTSNLSLDLALVDTPILVDSDANPQSKGKPTRRASNRKGIMLKDSVSLSASMLAGWRTRRHVMSLIKLGQLQFRARDHFLFSRRFKLADPLLLFGNDENGITLESQLQS</sequence>
<evidence type="ECO:0000313" key="3">
    <source>
        <dbReference type="EMBL" id="KAE9444865.1"/>
    </source>
</evidence>
<comment type="caution">
    <text evidence="3">The sequence shown here is derived from an EMBL/GenBank/DDBJ whole genome shotgun (WGS) entry which is preliminary data.</text>
</comment>
<name>A0A6A4KDZ7_9ERIC</name>